<keyword evidence="1" id="KW-0732">Signal</keyword>
<dbReference type="Proteomes" id="UP001500542">
    <property type="component" value="Unassembled WGS sequence"/>
</dbReference>
<feature type="chain" id="PRO_5046531005" description="Secreted protein" evidence="1">
    <location>
        <begin position="33"/>
        <end position="148"/>
    </location>
</feature>
<evidence type="ECO:0000313" key="3">
    <source>
        <dbReference type="Proteomes" id="UP001500542"/>
    </source>
</evidence>
<accession>A0ABN1PWK7</accession>
<gene>
    <name evidence="2" type="ORF">GCM10009554_20330</name>
</gene>
<name>A0ABN1PWK7_9ACTN</name>
<feature type="signal peptide" evidence="1">
    <location>
        <begin position="1"/>
        <end position="32"/>
    </location>
</feature>
<reference evidence="2 3" key="1">
    <citation type="journal article" date="2019" name="Int. J. Syst. Evol. Microbiol.">
        <title>The Global Catalogue of Microorganisms (GCM) 10K type strain sequencing project: providing services to taxonomists for standard genome sequencing and annotation.</title>
        <authorList>
            <consortium name="The Broad Institute Genomics Platform"/>
            <consortium name="The Broad Institute Genome Sequencing Center for Infectious Disease"/>
            <person name="Wu L."/>
            <person name="Ma J."/>
        </authorList>
    </citation>
    <scope>NUCLEOTIDE SEQUENCE [LARGE SCALE GENOMIC DNA]</scope>
    <source>
        <strain evidence="2 3">JCM 10977</strain>
    </source>
</reference>
<comment type="caution">
    <text evidence="2">The sequence shown here is derived from an EMBL/GenBank/DDBJ whole genome shotgun (WGS) entry which is preliminary data.</text>
</comment>
<evidence type="ECO:0000313" key="2">
    <source>
        <dbReference type="EMBL" id="GAA0934384.1"/>
    </source>
</evidence>
<proteinExistence type="predicted"/>
<sequence length="148" mass="16110">MNLQFVRRLVSAAAAVFVAVVLVMVSPGVASAATVNNPPMFRATEVSIIQDDLCTGNFQAYVCFQKYGDNFFVVDMYQDSSSAVAYFETDYGRTGACYNPYGKGHAGVCNLDLKEGARVCMYAGIVDRNGANIVVIALDTKKCFYNDH</sequence>
<dbReference type="EMBL" id="BAAAHK010000004">
    <property type="protein sequence ID" value="GAA0934384.1"/>
    <property type="molecule type" value="Genomic_DNA"/>
</dbReference>
<protein>
    <recommendedName>
        <fullName evidence="4">Secreted protein</fullName>
    </recommendedName>
</protein>
<keyword evidence="3" id="KW-1185">Reference proteome</keyword>
<evidence type="ECO:0000256" key="1">
    <source>
        <dbReference type="SAM" id="SignalP"/>
    </source>
</evidence>
<organism evidence="2 3">
    <name type="scientific">Kribbella koreensis</name>
    <dbReference type="NCBI Taxonomy" id="57909"/>
    <lineage>
        <taxon>Bacteria</taxon>
        <taxon>Bacillati</taxon>
        <taxon>Actinomycetota</taxon>
        <taxon>Actinomycetes</taxon>
        <taxon>Propionibacteriales</taxon>
        <taxon>Kribbellaceae</taxon>
        <taxon>Kribbella</taxon>
    </lineage>
</organism>
<evidence type="ECO:0008006" key="4">
    <source>
        <dbReference type="Google" id="ProtNLM"/>
    </source>
</evidence>
<dbReference type="RefSeq" id="WP_343967305.1">
    <property type="nucleotide sequence ID" value="NZ_BAAAHK010000004.1"/>
</dbReference>